<dbReference type="GO" id="GO:0016787">
    <property type="term" value="F:hydrolase activity"/>
    <property type="evidence" value="ECO:0007669"/>
    <property type="project" value="UniProtKB-KW"/>
</dbReference>
<dbReference type="InterPro" id="IPR029058">
    <property type="entry name" value="AB_hydrolase_fold"/>
</dbReference>
<dbReference type="Gene3D" id="3.40.50.1820">
    <property type="entry name" value="alpha/beta hydrolase"/>
    <property type="match status" value="1"/>
</dbReference>
<feature type="domain" description="AB hydrolase-1" evidence="1">
    <location>
        <begin position="33"/>
        <end position="278"/>
    </location>
</feature>
<gene>
    <name evidence="2" type="ORF">GCM10007420_07740</name>
</gene>
<name>A0ABQ1XIK8_9PROT</name>
<dbReference type="InterPro" id="IPR050266">
    <property type="entry name" value="AB_hydrolase_sf"/>
</dbReference>
<proteinExistence type="predicted"/>
<comment type="caution">
    <text evidence="2">The sequence shown here is derived from an EMBL/GenBank/DDBJ whole genome shotgun (WGS) entry which is preliminary data.</text>
</comment>
<evidence type="ECO:0000259" key="1">
    <source>
        <dbReference type="Pfam" id="PF12697"/>
    </source>
</evidence>
<dbReference type="InterPro" id="IPR000073">
    <property type="entry name" value="AB_hydrolase_1"/>
</dbReference>
<reference evidence="3" key="1">
    <citation type="journal article" date="2019" name="Int. J. Syst. Evol. Microbiol.">
        <title>The Global Catalogue of Microorganisms (GCM) 10K type strain sequencing project: providing services to taxonomists for standard genome sequencing and annotation.</title>
        <authorList>
            <consortium name="The Broad Institute Genomics Platform"/>
            <consortium name="The Broad Institute Genome Sequencing Center for Infectious Disease"/>
            <person name="Wu L."/>
            <person name="Ma J."/>
        </authorList>
    </citation>
    <scope>NUCLEOTIDE SEQUENCE [LARGE SCALE GENOMIC DNA]</scope>
    <source>
        <strain evidence="3">CGMCC 1.12766</strain>
    </source>
</reference>
<evidence type="ECO:0000313" key="2">
    <source>
        <dbReference type="EMBL" id="GGG94626.1"/>
    </source>
</evidence>
<protein>
    <submittedName>
        <fullName evidence="2">Alpha/beta hydrolase</fullName>
    </submittedName>
</protein>
<organism evidence="2 3">
    <name type="scientific">Glycocaulis albus</name>
    <dbReference type="NCBI Taxonomy" id="1382801"/>
    <lineage>
        <taxon>Bacteria</taxon>
        <taxon>Pseudomonadati</taxon>
        <taxon>Pseudomonadota</taxon>
        <taxon>Alphaproteobacteria</taxon>
        <taxon>Maricaulales</taxon>
        <taxon>Maricaulaceae</taxon>
        <taxon>Glycocaulis</taxon>
    </lineage>
</organism>
<dbReference type="PANTHER" id="PTHR43798">
    <property type="entry name" value="MONOACYLGLYCEROL LIPASE"/>
    <property type="match status" value="1"/>
</dbReference>
<dbReference type="Proteomes" id="UP000648722">
    <property type="component" value="Unassembled WGS sequence"/>
</dbReference>
<dbReference type="EMBL" id="BMFS01000002">
    <property type="protein sequence ID" value="GGG94626.1"/>
    <property type="molecule type" value="Genomic_DNA"/>
</dbReference>
<accession>A0ABQ1XIK8</accession>
<dbReference type="RefSeq" id="WP_188451231.1">
    <property type="nucleotide sequence ID" value="NZ_BMFS01000002.1"/>
</dbReference>
<dbReference type="Pfam" id="PF12697">
    <property type="entry name" value="Abhydrolase_6"/>
    <property type="match status" value="1"/>
</dbReference>
<sequence>MSGFSQHFHTAPDGIRTAFRHYEPDQPSGALPVVCLHGLTRNSKDFEEVAPRIAASGRRVIAIDVRGRGLSDRGTPPESYNPQVYVEDLFGLLDQEGIERFIAIGTSMGGIMTMIAAAMRPDMLAGAVLNDIGPELDPAGLNRIAGYVGRNTSTFDTWKEAAAAVRAVNGEAFPDETGEDFWIAFARRTCRELPDGRVELDYDPAIAAPFREPEGAAPPDMWPLFDALRPVPVLGIRGAISDLLSRETLDRMAARHPHFTAVEVPRVGHAPLLTETPARNAIAAFLKDLD</sequence>
<evidence type="ECO:0000313" key="3">
    <source>
        <dbReference type="Proteomes" id="UP000648722"/>
    </source>
</evidence>
<dbReference type="SUPFAM" id="SSF53474">
    <property type="entry name" value="alpha/beta-Hydrolases"/>
    <property type="match status" value="1"/>
</dbReference>
<keyword evidence="2" id="KW-0378">Hydrolase</keyword>
<keyword evidence="3" id="KW-1185">Reference proteome</keyword>
<dbReference type="PANTHER" id="PTHR43798:SF33">
    <property type="entry name" value="HYDROLASE, PUTATIVE (AFU_ORTHOLOGUE AFUA_2G14860)-RELATED"/>
    <property type="match status" value="1"/>
</dbReference>